<dbReference type="SUPFAM" id="SSF53187">
    <property type="entry name" value="Zn-dependent exopeptidases"/>
    <property type="match status" value="1"/>
</dbReference>
<feature type="domain" description="Peptidase M28" evidence="1">
    <location>
        <begin position="295"/>
        <end position="506"/>
    </location>
</feature>
<comment type="caution">
    <text evidence="2">The sequence shown here is derived from an EMBL/GenBank/DDBJ whole genome shotgun (WGS) entry which is preliminary data.</text>
</comment>
<dbReference type="EMBL" id="BRVO01000002">
    <property type="protein sequence ID" value="GLB49536.1"/>
    <property type="molecule type" value="Genomic_DNA"/>
</dbReference>
<dbReference type="Proteomes" id="UP001143543">
    <property type="component" value="Unassembled WGS sequence"/>
</dbReference>
<dbReference type="InterPro" id="IPR046450">
    <property type="entry name" value="PA_dom_sf"/>
</dbReference>
<dbReference type="Gene3D" id="3.50.30.30">
    <property type="match status" value="1"/>
</dbReference>
<dbReference type="SUPFAM" id="SSF52025">
    <property type="entry name" value="PA domain"/>
    <property type="match status" value="1"/>
</dbReference>
<reference evidence="2" key="1">
    <citation type="submission" date="2022-07" db="EMBL/GenBank/DDBJ databases">
        <title>Taxonomy of Novel Oxalotrophic and Methylotrophic Bacteria.</title>
        <authorList>
            <person name="Sahin N."/>
            <person name="Tani A."/>
        </authorList>
    </citation>
    <scope>NUCLEOTIDE SEQUENCE</scope>
    <source>
        <strain evidence="2">Y10</strain>
    </source>
</reference>
<dbReference type="PROSITE" id="PS51257">
    <property type="entry name" value="PROKAR_LIPOPROTEIN"/>
    <property type="match status" value="1"/>
</dbReference>
<organism evidence="2 3">
    <name type="scientific">Neptunitalea lumnitzerae</name>
    <dbReference type="NCBI Taxonomy" id="2965509"/>
    <lineage>
        <taxon>Bacteria</taxon>
        <taxon>Pseudomonadati</taxon>
        <taxon>Bacteroidota</taxon>
        <taxon>Flavobacteriia</taxon>
        <taxon>Flavobacteriales</taxon>
        <taxon>Flavobacteriaceae</taxon>
        <taxon>Neptunitalea</taxon>
    </lineage>
</organism>
<dbReference type="Pfam" id="PF04389">
    <property type="entry name" value="Peptidase_M28"/>
    <property type="match status" value="1"/>
</dbReference>
<gene>
    <name evidence="2" type="ORF">Y10_19040</name>
</gene>
<evidence type="ECO:0000313" key="2">
    <source>
        <dbReference type="EMBL" id="GLB49536.1"/>
    </source>
</evidence>
<evidence type="ECO:0000313" key="3">
    <source>
        <dbReference type="Proteomes" id="UP001143543"/>
    </source>
</evidence>
<evidence type="ECO:0000259" key="1">
    <source>
        <dbReference type="Pfam" id="PF04389"/>
    </source>
</evidence>
<dbReference type="InterPro" id="IPR007484">
    <property type="entry name" value="Peptidase_M28"/>
</dbReference>
<protein>
    <recommendedName>
        <fullName evidence="1">Peptidase M28 domain-containing protein</fullName>
    </recommendedName>
</protein>
<dbReference type="Gene3D" id="3.40.630.10">
    <property type="entry name" value="Zn peptidases"/>
    <property type="match status" value="1"/>
</dbReference>
<sequence>MRKIIYVASALLVFGCGTQKQTENEKQAVKGIPNPVPFAETINEQDLKSLLYVYAGDEFQGRNTGDKGQKMAVDFLKNFYETHDIKAAKADGNYFQTVPLVSEELPKGSLVVNSENFELGVDAVTLSGLNPQSLSGKQLVYVGYGVETETYSDYEKLDVKGKYLIIKNGEPKKSDGTFFVSGSTEASEWSELRTGFSKKIGIAKNKGAAGVLFYAPESYGKILMQYKFMQQKASQNIRLANSSNTENAFAYFFISEAMATKVLENINKDNVARMLEAEINFDLKSDGVKEIESENVIAYIKGSEKPNEYVVISAHLDHLGMDAEGNVYNGADDDGSGTTAVLEIAEAFKEAQKAGFTPKRSVVFLHVTGEEKGLLGSEYYSENPVFSMEETVADLNIDMVGRIDPNYEGSRNYVYLIGSDKLSTDLHNLSEAMNNKYTNIELDYRYNDENDPNRFYYRSDHYNFAKHNVPIIFYFNGTHDDYHQLSDTPDKINYDLLANRAKLVFYTAWEIANRDQRLVVDKAVEEAK</sequence>
<dbReference type="InterPro" id="IPR045175">
    <property type="entry name" value="M28_fam"/>
</dbReference>
<dbReference type="PANTHER" id="PTHR12147">
    <property type="entry name" value="METALLOPEPTIDASE M28 FAMILY MEMBER"/>
    <property type="match status" value="1"/>
</dbReference>
<dbReference type="PANTHER" id="PTHR12147:SF26">
    <property type="entry name" value="PEPTIDASE M28 DOMAIN-CONTAINING PROTEIN"/>
    <property type="match status" value="1"/>
</dbReference>
<accession>A0ABQ5MJE2</accession>
<keyword evidence="3" id="KW-1185">Reference proteome</keyword>
<name>A0ABQ5MJE2_9FLAO</name>
<proteinExistence type="predicted"/>
<dbReference type="RefSeq" id="WP_281765167.1">
    <property type="nucleotide sequence ID" value="NZ_BRVO01000002.1"/>
</dbReference>